<dbReference type="Pfam" id="PF00041">
    <property type="entry name" value="fn3"/>
    <property type="match status" value="1"/>
</dbReference>
<name>A0AA97JWZ6_EUBMA</name>
<reference evidence="8" key="1">
    <citation type="submission" date="2025-08" db="UniProtKB">
        <authorList>
            <consortium name="RefSeq"/>
        </authorList>
    </citation>
    <scope>IDENTIFICATION</scope>
    <source>
        <tissue evidence="8">Blood</tissue>
    </source>
</reference>
<accession>A0AA97JWZ6</accession>
<dbReference type="SUPFAM" id="SSF49265">
    <property type="entry name" value="Fibronectin type III"/>
    <property type="match status" value="1"/>
</dbReference>
<keyword evidence="4" id="KW-0732">Signal</keyword>
<gene>
    <name evidence="8" type="primary">LOC129337381</name>
</gene>
<dbReference type="FunFam" id="3.40.50.300:FF:000366">
    <property type="entry name" value="GTPase, IMAP family member 2"/>
    <property type="match status" value="2"/>
</dbReference>
<evidence type="ECO:0000259" key="6">
    <source>
        <dbReference type="PROSITE" id="PS51720"/>
    </source>
</evidence>
<protein>
    <submittedName>
        <fullName evidence="8">Uncharacterized protein LOC129337381</fullName>
    </submittedName>
</protein>
<dbReference type="KEGG" id="emc:129337381"/>
<feature type="domain" description="AIG1-type G" evidence="6">
    <location>
        <begin position="68"/>
        <end position="269"/>
    </location>
</feature>
<organism evidence="7 8">
    <name type="scientific">Eublepharis macularius</name>
    <name type="common">Leopard gecko</name>
    <name type="synonym">Cyrtodactylus macularius</name>
    <dbReference type="NCBI Taxonomy" id="481883"/>
    <lineage>
        <taxon>Eukaryota</taxon>
        <taxon>Metazoa</taxon>
        <taxon>Chordata</taxon>
        <taxon>Craniata</taxon>
        <taxon>Vertebrata</taxon>
        <taxon>Euteleostomi</taxon>
        <taxon>Lepidosauria</taxon>
        <taxon>Squamata</taxon>
        <taxon>Bifurcata</taxon>
        <taxon>Gekkota</taxon>
        <taxon>Eublepharidae</taxon>
        <taxon>Eublepharinae</taxon>
        <taxon>Eublepharis</taxon>
    </lineage>
</organism>
<evidence type="ECO:0000313" key="8">
    <source>
        <dbReference type="RefSeq" id="XP_054846958.1"/>
    </source>
</evidence>
<dbReference type="Proteomes" id="UP001190640">
    <property type="component" value="Chromosome 11"/>
</dbReference>
<dbReference type="PANTHER" id="PTHR31594">
    <property type="entry name" value="AIG1-TYPE G DOMAIN-CONTAINING PROTEIN"/>
    <property type="match status" value="1"/>
</dbReference>
<feature type="region of interest" description="Disordered" evidence="3">
    <location>
        <begin position="1022"/>
        <end position="1049"/>
    </location>
</feature>
<feature type="region of interest" description="Disordered" evidence="3">
    <location>
        <begin position="1151"/>
        <end position="1173"/>
    </location>
</feature>
<dbReference type="CDD" id="cd00063">
    <property type="entry name" value="FN3"/>
    <property type="match status" value="2"/>
</dbReference>
<dbReference type="PANTHER" id="PTHR31594:SF16">
    <property type="entry name" value="SI:CH211-281L24.3"/>
    <property type="match status" value="1"/>
</dbReference>
<evidence type="ECO:0000256" key="2">
    <source>
        <dbReference type="ARBA" id="ARBA00022741"/>
    </source>
</evidence>
<dbReference type="PROSITE" id="PS51720">
    <property type="entry name" value="G_AIG1"/>
    <property type="match status" value="2"/>
</dbReference>
<dbReference type="Pfam" id="PF21109">
    <property type="entry name" value="Stonustoxin_helical"/>
    <property type="match status" value="1"/>
</dbReference>
<evidence type="ECO:0000256" key="3">
    <source>
        <dbReference type="SAM" id="MobiDB-lite"/>
    </source>
</evidence>
<proteinExistence type="inferred from homology"/>
<dbReference type="InterPro" id="IPR013783">
    <property type="entry name" value="Ig-like_fold"/>
</dbReference>
<feature type="chain" id="PRO_5041663433" evidence="4">
    <location>
        <begin position="21"/>
        <end position="1404"/>
    </location>
</feature>
<dbReference type="GeneID" id="129337381"/>
<evidence type="ECO:0000313" key="7">
    <source>
        <dbReference type="Proteomes" id="UP001190640"/>
    </source>
</evidence>
<dbReference type="SUPFAM" id="SSF52540">
    <property type="entry name" value="P-loop containing nucleoside triphosphate hydrolases"/>
    <property type="match status" value="2"/>
</dbReference>
<sequence length="1404" mass="156612">MWRVWLLICWCLSQLSNLLTRIFGDLWRLICWCLSQLTNLLTRIFAIITNKGNIPAGKERRICVNPEEPELRLILVGKTGAGKSATGNTVLGKECFDSRFEFTSVTQTCQQETREWKGKKIVVIDTPAIFDSAIGRDSPETDRCVALSRPGPHALVLVTQTGHFTEEDYQSAERVKQIFGTEAQKYMMVVFSRREDLRSQSLEDYIKHSDNVYFRKFIHSCNDRYCGFNNSKTGEEREKQAEELLTKIEAMVRKNRDKPYCAKVPGSFPGGISSQQAPAGTDAHNLDVRLTLIDGGADSGEGSVLSWLLRHVLAAFARRRRRRRDLPSAQEPQDAEQHRPPGRGGAGRAKAPSGFPAGATPPAQTRPEGLSPSRRTALRATPSCSEHRPAARLPRCPLRTVGPEPREQAGFCAPRARRRALARLAAARGAPAEAPMAFPGATDNELPALGRPLHLGMLYDRRSDTFVPGVTLWDPETLQKHVHVKAQPKTEFQVLASDNYDNLASALHLTLPLRASLLGGHIDLNGSARYLKDIKKSKNQVRVVLHASITTRFEELTMTHLGPQNVTYPGVFDQGEATHIITAVLYGAQAFFVFDREVASAENKDDIERDLKASLQNFCNKVGGGDGTANGPKKEKTNVENFKCTFYGDVTLENNPITDPDAMKIYTDLPKLLGEKGEKAVPVKVWLYPLTRLDQRAAPLVRGICADLITRAQSAVEQLSDCEAQCQDLLSTSDAHFPVLCEKVRRFQDLCRRFREAFQEQLVKLLPSIRGGEQEEGALRDLLTWKEQSPFHPKWLSEFLNKRSAEVDCVKLFCTRLEGVDIVPSESKLQEVLLDHQFKFLVSFTFTSLHVEEPYFLELEEWIRKTSDPAPASSGYEKGISKQWFEEEAVIRKAREYTKSFVDFASSNKQQGKIRFIISSVPDVDNPGISIYLYKEGQLISRDFEPPFQTLPPVVGEIRHDSVQLRFEPAVDGKALTSGFVVEYRILGQEGWMELSTTDRTETFVVGNLLPNTSYQFRYASLNKPNRGGSRRKSPVVKTLPTSPPGKPQNTVVASSAICVTWKSPSVIGEGVGIKEYKVKYAEESVEGSKSGDSGWTVVTVGESSRRCRVAGLRPETPYRFRTVAVSSDGRESAPSEEAVIATLSKEENVSKRSNSIQIQSPLPRTPRPGEGREPELRIVLLGKRRSGKSAAGNTILGRKEFRAAPEEKSTTWTCQRGCGSWNGQKVFVIDTPAIFDSEVCNQDSLVESVRCIELSKPGPHALVFVTQVGHFTAEDKAAAKRVQDVFGTDATQHMIVLFTQKEDLGGRSVRDYVAQSDNEALQELVQKCGYHICAFSSKATREESVQQVSELMEMVQILVCKNKGEHYVNALYTEDSLTEAKLRCYVALNRKARRSAERKCFLN</sequence>
<comment type="similarity">
    <text evidence="1">Belongs to the TRAFAC class TrmE-Era-EngA-EngB-Septin-like GTPase superfamily. AIG1/Toc34/Toc159-like paraseptin GTPase family. IAN subfamily.</text>
</comment>
<dbReference type="InterPro" id="IPR040581">
    <property type="entry name" value="Thioredoxin_11"/>
</dbReference>
<dbReference type="InterPro" id="IPR048997">
    <property type="entry name" value="Stonustoxin-like_helical"/>
</dbReference>
<dbReference type="Pfam" id="PF18078">
    <property type="entry name" value="Thioredoxin_11"/>
    <property type="match status" value="1"/>
</dbReference>
<keyword evidence="7" id="KW-1185">Reference proteome</keyword>
<feature type="region of interest" description="Disordered" evidence="3">
    <location>
        <begin position="321"/>
        <end position="401"/>
    </location>
</feature>
<dbReference type="InterPro" id="IPR036116">
    <property type="entry name" value="FN3_sf"/>
</dbReference>
<dbReference type="InterPro" id="IPR003961">
    <property type="entry name" value="FN3_dom"/>
</dbReference>
<dbReference type="InterPro" id="IPR006703">
    <property type="entry name" value="G_AIG1"/>
</dbReference>
<dbReference type="Gene3D" id="2.60.40.10">
    <property type="entry name" value="Immunoglobulins"/>
    <property type="match status" value="2"/>
</dbReference>
<dbReference type="PROSITE" id="PS50853">
    <property type="entry name" value="FN3"/>
    <property type="match status" value="2"/>
</dbReference>
<dbReference type="SMART" id="SM00060">
    <property type="entry name" value="FN3"/>
    <property type="match status" value="2"/>
</dbReference>
<evidence type="ECO:0000256" key="1">
    <source>
        <dbReference type="ARBA" id="ARBA00008535"/>
    </source>
</evidence>
<dbReference type="InterPro" id="IPR027417">
    <property type="entry name" value="P-loop_NTPase"/>
</dbReference>
<evidence type="ECO:0000256" key="4">
    <source>
        <dbReference type="SAM" id="SignalP"/>
    </source>
</evidence>
<evidence type="ECO:0000259" key="5">
    <source>
        <dbReference type="PROSITE" id="PS50853"/>
    </source>
</evidence>
<dbReference type="Gene3D" id="3.40.50.300">
    <property type="entry name" value="P-loop containing nucleotide triphosphate hydrolases"/>
    <property type="match status" value="2"/>
</dbReference>
<feature type="domain" description="AIG1-type G" evidence="6">
    <location>
        <begin position="1174"/>
        <end position="1377"/>
    </location>
</feature>
<feature type="compositionally biased region" description="Polar residues" evidence="3">
    <location>
        <begin position="1152"/>
        <end position="1161"/>
    </location>
</feature>
<dbReference type="RefSeq" id="XP_054846958.1">
    <property type="nucleotide sequence ID" value="XM_054990983.1"/>
</dbReference>
<feature type="signal peptide" evidence="4">
    <location>
        <begin position="1"/>
        <end position="20"/>
    </location>
</feature>
<feature type="domain" description="Fibronectin type-III" evidence="5">
    <location>
        <begin position="1044"/>
        <end position="1146"/>
    </location>
</feature>
<dbReference type="GO" id="GO:0005525">
    <property type="term" value="F:GTP binding"/>
    <property type="evidence" value="ECO:0007669"/>
    <property type="project" value="InterPro"/>
</dbReference>
<keyword evidence="2" id="KW-0547">Nucleotide-binding</keyword>
<dbReference type="InterPro" id="IPR052090">
    <property type="entry name" value="Cytolytic_pore-forming_toxin"/>
</dbReference>
<dbReference type="Pfam" id="PF04548">
    <property type="entry name" value="AIG1"/>
    <property type="match status" value="2"/>
</dbReference>
<dbReference type="CDD" id="cd01852">
    <property type="entry name" value="AIG1"/>
    <property type="match status" value="2"/>
</dbReference>
<feature type="domain" description="Fibronectin type-III" evidence="5">
    <location>
        <begin position="949"/>
        <end position="1042"/>
    </location>
</feature>